<dbReference type="EMBL" id="BDQM01000002">
    <property type="protein sequence ID" value="GAW94870.1"/>
    <property type="molecule type" value="Genomic_DNA"/>
</dbReference>
<evidence type="ECO:0000313" key="2">
    <source>
        <dbReference type="EMBL" id="GAW94870.1"/>
    </source>
</evidence>
<name>A0ABQ0MR86_9GAMM</name>
<organism evidence="2 3">
    <name type="scientific">Colwellia marinimaniae</name>
    <dbReference type="NCBI Taxonomy" id="1513592"/>
    <lineage>
        <taxon>Bacteria</taxon>
        <taxon>Pseudomonadati</taxon>
        <taxon>Pseudomonadota</taxon>
        <taxon>Gammaproteobacteria</taxon>
        <taxon>Alteromonadales</taxon>
        <taxon>Colwelliaceae</taxon>
        <taxon>Colwellia</taxon>
    </lineage>
</organism>
<dbReference type="PROSITE" id="PS51257">
    <property type="entry name" value="PROKAR_LIPOPROTEIN"/>
    <property type="match status" value="1"/>
</dbReference>
<dbReference type="Proteomes" id="UP000197068">
    <property type="component" value="Unassembled WGS sequence"/>
</dbReference>
<gene>
    <name evidence="2" type="ORF">MTCD1_00468</name>
</gene>
<keyword evidence="3" id="KW-1185">Reference proteome</keyword>
<reference evidence="2 3" key="1">
    <citation type="submission" date="2017-06" db="EMBL/GenBank/DDBJ databases">
        <title>Whole Genome Sequences of Colwellia marinimaniae MTCD1.</title>
        <authorList>
            <person name="Kusumoto H."/>
            <person name="Inoue M."/>
            <person name="Tanikawa K."/>
            <person name="Maeji H."/>
            <person name="Cameron J.H."/>
            <person name="Bartlett D.H."/>
        </authorList>
    </citation>
    <scope>NUCLEOTIDE SEQUENCE [LARGE SCALE GENOMIC DNA]</scope>
    <source>
        <strain evidence="2 3">MTCD1</strain>
    </source>
</reference>
<dbReference type="RefSeq" id="WP_057179961.1">
    <property type="nucleotide sequence ID" value="NZ_BDQM01000002.1"/>
</dbReference>
<accession>A0ABQ0MR86</accession>
<feature type="chain" id="PRO_5046342715" description="Lipoprotein" evidence="1">
    <location>
        <begin position="24"/>
        <end position="88"/>
    </location>
</feature>
<keyword evidence="1" id="KW-0732">Signal</keyword>
<evidence type="ECO:0008006" key="4">
    <source>
        <dbReference type="Google" id="ProtNLM"/>
    </source>
</evidence>
<evidence type="ECO:0000313" key="3">
    <source>
        <dbReference type="Proteomes" id="UP000197068"/>
    </source>
</evidence>
<evidence type="ECO:0000256" key="1">
    <source>
        <dbReference type="SAM" id="SignalP"/>
    </source>
</evidence>
<comment type="caution">
    <text evidence="2">The sequence shown here is derived from an EMBL/GenBank/DDBJ whole genome shotgun (WGS) entry which is preliminary data.</text>
</comment>
<sequence length="88" mass="9770">MKKCNLLNSTLLALSSVLILGCAEQPSYQLAVSSQQIKQVQILNPNAAELNDGIIATLNGNYGQHVIKKYQRSVYSMKESRQMTQNTK</sequence>
<proteinExistence type="predicted"/>
<feature type="signal peptide" evidence="1">
    <location>
        <begin position="1"/>
        <end position="23"/>
    </location>
</feature>
<protein>
    <recommendedName>
        <fullName evidence="4">Lipoprotein</fullName>
    </recommendedName>
</protein>